<dbReference type="Gene3D" id="3.40.50.1240">
    <property type="entry name" value="Phosphoglycerate mutase-like"/>
    <property type="match status" value="1"/>
</dbReference>
<dbReference type="CDD" id="cd07067">
    <property type="entry name" value="HP_PGM_like"/>
    <property type="match status" value="1"/>
</dbReference>
<dbReference type="STRING" id="561184.SAMN05216376_11616"/>
<protein>
    <submittedName>
        <fullName evidence="1">BluF protein</fullName>
    </submittedName>
</protein>
<dbReference type="PATRIC" id="fig|1515334.3.peg.5261"/>
<keyword evidence="2" id="KW-1185">Reference proteome</keyword>
<dbReference type="InterPro" id="IPR029033">
    <property type="entry name" value="His_PPase_superfam"/>
</dbReference>
<dbReference type="Proteomes" id="UP000030960">
    <property type="component" value="Unassembled WGS sequence"/>
</dbReference>
<accession>A0A0B3RTZ7</accession>
<dbReference type="EMBL" id="JSUQ01000029">
    <property type="protein sequence ID" value="KHQ50248.1"/>
    <property type="molecule type" value="Genomic_DNA"/>
</dbReference>
<organism evidence="1 2">
    <name type="scientific">Mameliella alba</name>
    <dbReference type="NCBI Taxonomy" id="561184"/>
    <lineage>
        <taxon>Bacteria</taxon>
        <taxon>Pseudomonadati</taxon>
        <taxon>Pseudomonadota</taxon>
        <taxon>Alphaproteobacteria</taxon>
        <taxon>Rhodobacterales</taxon>
        <taxon>Roseobacteraceae</taxon>
        <taxon>Mameliella</taxon>
    </lineage>
</organism>
<proteinExistence type="predicted"/>
<dbReference type="SMART" id="SM00855">
    <property type="entry name" value="PGAM"/>
    <property type="match status" value="1"/>
</dbReference>
<dbReference type="SUPFAM" id="SSF53254">
    <property type="entry name" value="Phosphoglycerate mutase-like"/>
    <property type="match status" value="1"/>
</dbReference>
<evidence type="ECO:0000313" key="1">
    <source>
        <dbReference type="EMBL" id="KHQ50248.1"/>
    </source>
</evidence>
<dbReference type="Pfam" id="PF00300">
    <property type="entry name" value="His_Phos_1"/>
    <property type="match status" value="1"/>
</dbReference>
<gene>
    <name evidence="1" type="ORF">OA50_05244</name>
</gene>
<dbReference type="OrthoDB" id="8347407at2"/>
<dbReference type="InterPro" id="IPR013078">
    <property type="entry name" value="His_Pase_superF_clade-1"/>
</dbReference>
<evidence type="ECO:0000313" key="2">
    <source>
        <dbReference type="Proteomes" id="UP000030960"/>
    </source>
</evidence>
<dbReference type="RefSeq" id="WP_043146493.1">
    <property type="nucleotide sequence ID" value="NZ_JSUQ01000029.1"/>
</dbReference>
<name>A0A0B3RTZ7_9RHOB</name>
<sequence>MTPPDASELLLIRHAPALHDGRLCGRMDVPAELGEAAVWAPLQALVSEVAHRVVSPALRCRQTAQALWPGAELEQDARLWEQDFGAHDGLRFDEIPDIGALSSGELAEHRPPGGESFADMVARVRPALEGLAEKARQDGPVAVVAHAGTVRGGIALALGVVPPALGFEVAPWSVTRLRAYPGGLSVISTNWRPI</sequence>
<reference evidence="1 2" key="1">
    <citation type="submission" date="2014-10" db="EMBL/GenBank/DDBJ databases">
        <title>Genome sequence of Ponticoccus sp. strain UMTAT08 isolated from clonal culture of toxic dinoflagellate Alexandrium tamiyavanichii.</title>
        <authorList>
            <person name="Gan H.Y."/>
            <person name="Muhd D.-D."/>
            <person name="Mohd Noor M.E."/>
            <person name="Yeong Y.S."/>
            <person name="Usup G."/>
        </authorList>
    </citation>
    <scope>NUCLEOTIDE SEQUENCE [LARGE SCALE GENOMIC DNA]</scope>
    <source>
        <strain evidence="1 2">UMTAT08</strain>
    </source>
</reference>
<dbReference type="AlphaFoldDB" id="A0A0B3RTZ7"/>
<comment type="caution">
    <text evidence="1">The sequence shown here is derived from an EMBL/GenBank/DDBJ whole genome shotgun (WGS) entry which is preliminary data.</text>
</comment>